<gene>
    <name evidence="1" type="ORF">SNAT2548_LOCUS26778</name>
</gene>
<evidence type="ECO:0000313" key="2">
    <source>
        <dbReference type="Proteomes" id="UP000604046"/>
    </source>
</evidence>
<dbReference type="Proteomes" id="UP000604046">
    <property type="component" value="Unassembled WGS sequence"/>
</dbReference>
<proteinExistence type="predicted"/>
<accession>A0A812SBV3</accession>
<name>A0A812SBV3_9DINO</name>
<keyword evidence="2" id="KW-1185">Reference proteome</keyword>
<dbReference type="EMBL" id="CAJNDS010002442">
    <property type="protein sequence ID" value="CAE7476704.1"/>
    <property type="molecule type" value="Genomic_DNA"/>
</dbReference>
<dbReference type="AlphaFoldDB" id="A0A812SBV3"/>
<sequence>MEFIAPAMSCVVKRSTPRDTSRSAVAAGRSFFDATLPPVPCTFDARSAAPLVGQFWVSPLKQRPALHRLVTAAGALSRAEWSNKTLLHMPAARAPARRGLCQ</sequence>
<evidence type="ECO:0000313" key="1">
    <source>
        <dbReference type="EMBL" id="CAE7476704.1"/>
    </source>
</evidence>
<reference evidence="1" key="1">
    <citation type="submission" date="2021-02" db="EMBL/GenBank/DDBJ databases">
        <authorList>
            <person name="Dougan E. K."/>
            <person name="Rhodes N."/>
            <person name="Thang M."/>
            <person name="Chan C."/>
        </authorList>
    </citation>
    <scope>NUCLEOTIDE SEQUENCE</scope>
</reference>
<comment type="caution">
    <text evidence="1">The sequence shown here is derived from an EMBL/GenBank/DDBJ whole genome shotgun (WGS) entry which is preliminary data.</text>
</comment>
<organism evidence="1 2">
    <name type="scientific">Symbiodinium natans</name>
    <dbReference type="NCBI Taxonomy" id="878477"/>
    <lineage>
        <taxon>Eukaryota</taxon>
        <taxon>Sar</taxon>
        <taxon>Alveolata</taxon>
        <taxon>Dinophyceae</taxon>
        <taxon>Suessiales</taxon>
        <taxon>Symbiodiniaceae</taxon>
        <taxon>Symbiodinium</taxon>
    </lineage>
</organism>
<protein>
    <submittedName>
        <fullName evidence="1">Uncharacterized protein</fullName>
    </submittedName>
</protein>